<evidence type="ECO:0000313" key="4">
    <source>
        <dbReference type="Proteomes" id="UP000594681"/>
    </source>
</evidence>
<dbReference type="EMBL" id="CP064954">
    <property type="protein sequence ID" value="QPK79235.1"/>
    <property type="molecule type" value="Genomic_DNA"/>
</dbReference>
<evidence type="ECO:0000256" key="1">
    <source>
        <dbReference type="ARBA" id="ARBA00006763"/>
    </source>
</evidence>
<dbReference type="GO" id="GO:0009691">
    <property type="term" value="P:cytokinin biosynthetic process"/>
    <property type="evidence" value="ECO:0007669"/>
    <property type="project" value="UniProtKB-UniRule"/>
</dbReference>
<keyword evidence="2" id="KW-0378">Hydrolase</keyword>
<keyword evidence="2" id="KW-0203">Cytokinin biosynthesis</keyword>
<dbReference type="PANTHER" id="PTHR31223">
    <property type="entry name" value="LOG FAMILY PROTEIN YJL055W"/>
    <property type="match status" value="1"/>
</dbReference>
<dbReference type="Proteomes" id="UP000594681">
    <property type="component" value="Chromosome"/>
</dbReference>
<dbReference type="InterPro" id="IPR005269">
    <property type="entry name" value="LOG"/>
</dbReference>
<keyword evidence="4" id="KW-1185">Reference proteome</keyword>
<sequence length="188" mass="20236">MKSVAVYCGSALGNHPHYAQAAASFGALLAQRGLRLVYGGGNIGLMGQVADAALAHGGQVTGVIPHQLANLEMAHQGLQQLETVETMAQRKTRMEELADAFVALPGGVGTLEELAEVLTLQQLGNLQGPVALLNVDGFWDPFVEMFASFVQRGFMQRRYVDGLIVESDPQRLLDRCADFKPLGAKWES</sequence>
<dbReference type="AlphaFoldDB" id="A0A7T0KEC1"/>
<protein>
    <recommendedName>
        <fullName evidence="2">Cytokinin riboside 5'-monophosphate phosphoribohydrolase</fullName>
        <ecNumber evidence="2">3.2.2.n1</ecNumber>
    </recommendedName>
</protein>
<comment type="similarity">
    <text evidence="1 2">Belongs to the LOG family.</text>
</comment>
<dbReference type="KEGG" id="cliz:G7Y31_00395"/>
<dbReference type="NCBIfam" id="TIGR00730">
    <property type="entry name" value="Rossman fold protein, TIGR00730 family"/>
    <property type="match status" value="1"/>
</dbReference>
<dbReference type="RefSeq" id="WP_165010417.1">
    <property type="nucleotide sequence ID" value="NZ_CP064954.1"/>
</dbReference>
<dbReference type="InterPro" id="IPR031100">
    <property type="entry name" value="LOG_fam"/>
</dbReference>
<evidence type="ECO:0000256" key="2">
    <source>
        <dbReference type="RuleBase" id="RU363015"/>
    </source>
</evidence>
<proteinExistence type="inferred from homology"/>
<dbReference type="Gene3D" id="3.40.50.450">
    <property type="match status" value="1"/>
</dbReference>
<dbReference type="SUPFAM" id="SSF102405">
    <property type="entry name" value="MCP/YpsA-like"/>
    <property type="match status" value="1"/>
</dbReference>
<name>A0A7T0KEC1_9CORY</name>
<organism evidence="3 4">
    <name type="scientific">Corynebacterium lizhenjunii</name>
    <dbReference type="NCBI Taxonomy" id="2709394"/>
    <lineage>
        <taxon>Bacteria</taxon>
        <taxon>Bacillati</taxon>
        <taxon>Actinomycetota</taxon>
        <taxon>Actinomycetes</taxon>
        <taxon>Mycobacteriales</taxon>
        <taxon>Corynebacteriaceae</taxon>
        <taxon>Corynebacterium</taxon>
    </lineage>
</organism>
<comment type="catalytic activity">
    <reaction evidence="2">
        <text>9-ribosyl-trans-zeatin 5'-phosphate + H2O = trans-zeatin + D-ribose 5-phosphate</text>
        <dbReference type="Rhea" id="RHEA:48564"/>
        <dbReference type="ChEBI" id="CHEBI:15377"/>
        <dbReference type="ChEBI" id="CHEBI:16522"/>
        <dbReference type="ChEBI" id="CHEBI:78346"/>
        <dbReference type="ChEBI" id="CHEBI:87947"/>
        <dbReference type="EC" id="3.2.2.n1"/>
    </reaction>
</comment>
<evidence type="ECO:0000313" key="3">
    <source>
        <dbReference type="EMBL" id="QPK79235.1"/>
    </source>
</evidence>
<comment type="catalytic activity">
    <reaction evidence="2">
        <text>N(6)-(dimethylallyl)adenosine 5'-phosphate + H2O = N(6)-dimethylallyladenine + D-ribose 5-phosphate</text>
        <dbReference type="Rhea" id="RHEA:48560"/>
        <dbReference type="ChEBI" id="CHEBI:15377"/>
        <dbReference type="ChEBI" id="CHEBI:17660"/>
        <dbReference type="ChEBI" id="CHEBI:57526"/>
        <dbReference type="ChEBI" id="CHEBI:78346"/>
        <dbReference type="EC" id="3.2.2.n1"/>
    </reaction>
</comment>
<dbReference type="EC" id="3.2.2.n1" evidence="2"/>
<dbReference type="GO" id="GO:0005829">
    <property type="term" value="C:cytosol"/>
    <property type="evidence" value="ECO:0007669"/>
    <property type="project" value="TreeGrafter"/>
</dbReference>
<reference evidence="3 4" key="1">
    <citation type="submission" date="2020-11" db="EMBL/GenBank/DDBJ databases">
        <title>Corynebacterium sp. ZJ-599.</title>
        <authorList>
            <person name="Zhou J."/>
        </authorList>
    </citation>
    <scope>NUCLEOTIDE SEQUENCE [LARGE SCALE GENOMIC DNA]</scope>
    <source>
        <strain evidence="3 4">ZJ-599</strain>
    </source>
</reference>
<gene>
    <name evidence="3" type="ORF">G7Y31_00395</name>
</gene>
<dbReference type="PANTHER" id="PTHR31223:SF70">
    <property type="entry name" value="LOG FAMILY PROTEIN YJL055W"/>
    <property type="match status" value="1"/>
</dbReference>
<dbReference type="Pfam" id="PF03641">
    <property type="entry name" value="Lysine_decarbox"/>
    <property type="match status" value="1"/>
</dbReference>
<accession>A0A7T0KEC1</accession>
<dbReference type="GO" id="GO:0016799">
    <property type="term" value="F:hydrolase activity, hydrolyzing N-glycosyl compounds"/>
    <property type="evidence" value="ECO:0007669"/>
    <property type="project" value="TreeGrafter"/>
</dbReference>